<comment type="catalytic activity">
    <reaction evidence="1 18">
        <text>a 1,2-diacyl-sn-glycero-3-phosphate + CTP + H(+) = a CDP-1,2-diacyl-sn-glycerol + diphosphate</text>
        <dbReference type="Rhea" id="RHEA:16229"/>
        <dbReference type="ChEBI" id="CHEBI:15378"/>
        <dbReference type="ChEBI" id="CHEBI:33019"/>
        <dbReference type="ChEBI" id="CHEBI:37563"/>
        <dbReference type="ChEBI" id="CHEBI:58332"/>
        <dbReference type="ChEBI" id="CHEBI:58608"/>
        <dbReference type="EC" id="2.7.7.41"/>
    </reaction>
</comment>
<keyword evidence="13 19" id="KW-1133">Transmembrane helix</keyword>
<accession>A0A523RSM4</accession>
<name>A0A523RSM4_UNCAE</name>
<evidence type="ECO:0000256" key="10">
    <source>
        <dbReference type="ARBA" id="ARBA00022679"/>
    </source>
</evidence>
<comment type="subcellular location">
    <subcellularLocation>
        <location evidence="2">Cell membrane</location>
        <topology evidence="2">Multi-pass membrane protein</topology>
    </subcellularLocation>
</comment>
<evidence type="ECO:0000256" key="8">
    <source>
        <dbReference type="ARBA" id="ARBA00022475"/>
    </source>
</evidence>
<evidence type="ECO:0000256" key="9">
    <source>
        <dbReference type="ARBA" id="ARBA00022516"/>
    </source>
</evidence>
<comment type="similarity">
    <text evidence="5 18">Belongs to the CDS family.</text>
</comment>
<dbReference type="GO" id="GO:0005886">
    <property type="term" value="C:plasma membrane"/>
    <property type="evidence" value="ECO:0007669"/>
    <property type="project" value="UniProtKB-SubCell"/>
</dbReference>
<keyword evidence="15 19" id="KW-0472">Membrane</keyword>
<keyword evidence="11 18" id="KW-0812">Transmembrane</keyword>
<gene>
    <name evidence="20" type="ORF">E3J84_06015</name>
</gene>
<dbReference type="Pfam" id="PF01148">
    <property type="entry name" value="CTP_transf_1"/>
    <property type="match status" value="1"/>
</dbReference>
<protein>
    <recommendedName>
        <fullName evidence="7 18">Phosphatidate cytidylyltransferase</fullName>
        <ecNumber evidence="6 18">2.7.7.41</ecNumber>
    </recommendedName>
</protein>
<evidence type="ECO:0000256" key="1">
    <source>
        <dbReference type="ARBA" id="ARBA00001698"/>
    </source>
</evidence>
<evidence type="ECO:0000256" key="13">
    <source>
        <dbReference type="ARBA" id="ARBA00022989"/>
    </source>
</evidence>
<dbReference type="EC" id="2.7.7.41" evidence="6 18"/>
<keyword evidence="8" id="KW-1003">Cell membrane</keyword>
<comment type="pathway">
    <text evidence="4">Lipid metabolism.</text>
</comment>
<sequence>MPLKRIIIALIFIPLLIFFILRGGIVFLGLVCIIIGGGLFEFYQGMKKEDRNLFLIEGICLGLVVPVSVYLWGEGILPLILTLSIFFLFLRQFLKFETQQAFINISLTLGGILYISVLFSYILILRNNPPLTGAGSLSGAKLVMTVFFVTWMADTSAYFIGGKWGRHKLFPRFSPYKSLEGLVGAVLVSCIAMFISQLWLSFSLTHTLILGISVGIIGQMGDFFESMLKREVKIKDFGKILPGHGGVLDRFDSLLFTIPFFYYYIKYLL</sequence>
<reference evidence="20 21" key="1">
    <citation type="submission" date="2019-03" db="EMBL/GenBank/DDBJ databases">
        <title>Metabolic potential of uncultured bacteria and archaea associated with petroleum seepage in deep-sea sediments.</title>
        <authorList>
            <person name="Dong X."/>
            <person name="Hubert C."/>
        </authorList>
    </citation>
    <scope>NUCLEOTIDE SEQUENCE [LARGE SCALE GENOMIC DNA]</scope>
    <source>
        <strain evidence="20">E44_bin7</strain>
    </source>
</reference>
<evidence type="ECO:0000256" key="19">
    <source>
        <dbReference type="SAM" id="Phobius"/>
    </source>
</evidence>
<evidence type="ECO:0000313" key="21">
    <source>
        <dbReference type="Proteomes" id="UP000316360"/>
    </source>
</evidence>
<dbReference type="Proteomes" id="UP000316360">
    <property type="component" value="Unassembled WGS sequence"/>
</dbReference>
<evidence type="ECO:0000256" key="6">
    <source>
        <dbReference type="ARBA" id="ARBA00012487"/>
    </source>
</evidence>
<keyword evidence="17" id="KW-1208">Phospholipid metabolism</keyword>
<feature type="transmembrane region" description="Helical" evidence="19">
    <location>
        <begin position="6"/>
        <end position="39"/>
    </location>
</feature>
<evidence type="ECO:0000256" key="15">
    <source>
        <dbReference type="ARBA" id="ARBA00023136"/>
    </source>
</evidence>
<dbReference type="GO" id="GO:0016024">
    <property type="term" value="P:CDP-diacylglycerol biosynthetic process"/>
    <property type="evidence" value="ECO:0007669"/>
    <property type="project" value="UniProtKB-UniPathway"/>
</dbReference>
<comment type="pathway">
    <text evidence="3 18">Phospholipid metabolism; CDP-diacylglycerol biosynthesis; CDP-diacylglycerol from sn-glycerol 3-phosphate: step 3/3.</text>
</comment>
<dbReference type="UniPathway" id="UPA00557">
    <property type="reaction ID" value="UER00614"/>
</dbReference>
<evidence type="ECO:0000256" key="16">
    <source>
        <dbReference type="ARBA" id="ARBA00023209"/>
    </source>
</evidence>
<dbReference type="EMBL" id="SOKJ01000344">
    <property type="protein sequence ID" value="TET08641.1"/>
    <property type="molecule type" value="Genomic_DNA"/>
</dbReference>
<evidence type="ECO:0000256" key="12">
    <source>
        <dbReference type="ARBA" id="ARBA00022695"/>
    </source>
</evidence>
<dbReference type="InterPro" id="IPR000374">
    <property type="entry name" value="PC_trans"/>
</dbReference>
<dbReference type="AlphaFoldDB" id="A0A523RSM4"/>
<evidence type="ECO:0000256" key="5">
    <source>
        <dbReference type="ARBA" id="ARBA00010185"/>
    </source>
</evidence>
<keyword evidence="14" id="KW-0443">Lipid metabolism</keyword>
<feature type="transmembrane region" description="Helical" evidence="19">
    <location>
        <begin position="76"/>
        <end position="94"/>
    </location>
</feature>
<keyword evidence="16" id="KW-0594">Phospholipid biosynthesis</keyword>
<keyword evidence="9" id="KW-0444">Lipid biosynthesis</keyword>
<feature type="transmembrane region" description="Helical" evidence="19">
    <location>
        <begin position="101"/>
        <end position="122"/>
    </location>
</feature>
<dbReference type="GO" id="GO:0004605">
    <property type="term" value="F:phosphatidate cytidylyltransferase activity"/>
    <property type="evidence" value="ECO:0007669"/>
    <property type="project" value="UniProtKB-EC"/>
</dbReference>
<evidence type="ECO:0000256" key="14">
    <source>
        <dbReference type="ARBA" id="ARBA00023098"/>
    </source>
</evidence>
<feature type="transmembrane region" description="Helical" evidence="19">
    <location>
        <begin position="182"/>
        <end position="202"/>
    </location>
</feature>
<comment type="caution">
    <text evidence="20">The sequence shown here is derived from an EMBL/GenBank/DDBJ whole genome shotgun (WGS) entry which is preliminary data.</text>
</comment>
<keyword evidence="12 18" id="KW-0548">Nucleotidyltransferase</keyword>
<dbReference type="PANTHER" id="PTHR46382:SF1">
    <property type="entry name" value="PHOSPHATIDATE CYTIDYLYLTRANSFERASE"/>
    <property type="match status" value="1"/>
</dbReference>
<evidence type="ECO:0000256" key="2">
    <source>
        <dbReference type="ARBA" id="ARBA00004651"/>
    </source>
</evidence>
<proteinExistence type="inferred from homology"/>
<feature type="transmembrane region" description="Helical" evidence="19">
    <location>
        <begin position="142"/>
        <end position="161"/>
    </location>
</feature>
<dbReference type="PROSITE" id="PS01315">
    <property type="entry name" value="CDS"/>
    <property type="match status" value="1"/>
</dbReference>
<evidence type="ECO:0000256" key="11">
    <source>
        <dbReference type="ARBA" id="ARBA00022692"/>
    </source>
</evidence>
<evidence type="ECO:0000256" key="17">
    <source>
        <dbReference type="ARBA" id="ARBA00023264"/>
    </source>
</evidence>
<dbReference type="PANTHER" id="PTHR46382">
    <property type="entry name" value="PHOSPHATIDATE CYTIDYLYLTRANSFERASE"/>
    <property type="match status" value="1"/>
</dbReference>
<evidence type="ECO:0000256" key="18">
    <source>
        <dbReference type="RuleBase" id="RU003938"/>
    </source>
</evidence>
<evidence type="ECO:0000256" key="3">
    <source>
        <dbReference type="ARBA" id="ARBA00005119"/>
    </source>
</evidence>
<evidence type="ECO:0000256" key="4">
    <source>
        <dbReference type="ARBA" id="ARBA00005189"/>
    </source>
</evidence>
<evidence type="ECO:0000313" key="20">
    <source>
        <dbReference type="EMBL" id="TET08641.1"/>
    </source>
</evidence>
<feature type="transmembrane region" description="Helical" evidence="19">
    <location>
        <begin position="51"/>
        <end position="70"/>
    </location>
</feature>
<feature type="transmembrane region" description="Helical" evidence="19">
    <location>
        <begin position="208"/>
        <end position="226"/>
    </location>
</feature>
<organism evidence="20 21">
    <name type="scientific">Aerophobetes bacterium</name>
    <dbReference type="NCBI Taxonomy" id="2030807"/>
    <lineage>
        <taxon>Bacteria</taxon>
        <taxon>Candidatus Aerophobota</taxon>
    </lineage>
</organism>
<keyword evidence="10 18" id="KW-0808">Transferase</keyword>
<evidence type="ECO:0000256" key="7">
    <source>
        <dbReference type="ARBA" id="ARBA00019373"/>
    </source>
</evidence>